<dbReference type="STRING" id="54915.ADS79_28360"/>
<dbReference type="Gene3D" id="3.90.1150.10">
    <property type="entry name" value="Aspartate Aminotransferase, domain 1"/>
    <property type="match status" value="1"/>
</dbReference>
<dbReference type="CDD" id="cd00609">
    <property type="entry name" value="AAT_like"/>
    <property type="match status" value="1"/>
</dbReference>
<dbReference type="EMBL" id="BJON01000009">
    <property type="protein sequence ID" value="GED68901.1"/>
    <property type="molecule type" value="Genomic_DNA"/>
</dbReference>
<dbReference type="EMBL" id="LGIQ01000011">
    <property type="protein sequence ID" value="KNB69759.1"/>
    <property type="molecule type" value="Genomic_DNA"/>
</dbReference>
<dbReference type="FunFam" id="3.40.640.10:FF:000023">
    <property type="entry name" value="Transcriptional regulator, GntR family"/>
    <property type="match status" value="1"/>
</dbReference>
<keyword evidence="5" id="KW-0663">Pyridoxal phosphate</keyword>
<reference evidence="10 13" key="3">
    <citation type="submission" date="2019-06" db="EMBL/GenBank/DDBJ databases">
        <title>Whole genome shotgun sequence of Brevibacillus reuszeri NBRC 15719.</title>
        <authorList>
            <person name="Hosoyama A."/>
            <person name="Uohara A."/>
            <person name="Ohji S."/>
            <person name="Ichikawa N."/>
        </authorList>
    </citation>
    <scope>NUCLEOTIDE SEQUENCE [LARGE SCALE GENOMIC DNA]</scope>
    <source>
        <strain evidence="10 13">NBRC 15719</strain>
    </source>
</reference>
<dbReference type="GO" id="GO:0030170">
    <property type="term" value="F:pyridoxal phosphate binding"/>
    <property type="evidence" value="ECO:0007669"/>
    <property type="project" value="InterPro"/>
</dbReference>
<gene>
    <name evidence="11" type="ORF">ADS79_28360</name>
    <name evidence="10" type="ORF">BRE01_26030</name>
</gene>
<dbReference type="AlphaFoldDB" id="A0A0K9YM38"/>
<evidence type="ECO:0000256" key="2">
    <source>
        <dbReference type="ARBA" id="ARBA00005384"/>
    </source>
</evidence>
<keyword evidence="13" id="KW-1185">Reference proteome</keyword>
<dbReference type="InterPro" id="IPR015422">
    <property type="entry name" value="PyrdxlP-dep_Trfase_small"/>
</dbReference>
<evidence type="ECO:0000313" key="10">
    <source>
        <dbReference type="EMBL" id="GED68901.1"/>
    </source>
</evidence>
<dbReference type="InterPro" id="IPR015421">
    <property type="entry name" value="PyrdxlP-dep_Trfase_major"/>
</dbReference>
<dbReference type="Proteomes" id="UP000036834">
    <property type="component" value="Unassembled WGS sequence"/>
</dbReference>
<dbReference type="InterPro" id="IPR036388">
    <property type="entry name" value="WH-like_DNA-bd_sf"/>
</dbReference>
<protein>
    <submittedName>
        <fullName evidence="11">GntR family transcriptional regulator</fullName>
    </submittedName>
</protein>
<keyword evidence="7" id="KW-0238">DNA-binding</keyword>
<dbReference type="InterPro" id="IPR015424">
    <property type="entry name" value="PyrdxlP-dep_Trfase"/>
</dbReference>
<dbReference type="PROSITE" id="PS50949">
    <property type="entry name" value="HTH_GNTR"/>
    <property type="match status" value="1"/>
</dbReference>
<keyword evidence="8" id="KW-0804">Transcription</keyword>
<evidence type="ECO:0000256" key="8">
    <source>
        <dbReference type="ARBA" id="ARBA00023163"/>
    </source>
</evidence>
<dbReference type="InterPro" id="IPR004839">
    <property type="entry name" value="Aminotransferase_I/II_large"/>
</dbReference>
<dbReference type="PATRIC" id="fig|54915.3.peg.4877"/>
<dbReference type="RefSeq" id="WP_049741793.1">
    <property type="nucleotide sequence ID" value="NZ_BJON01000009.1"/>
</dbReference>
<dbReference type="Pfam" id="PF00392">
    <property type="entry name" value="GntR"/>
    <property type="match status" value="1"/>
</dbReference>
<evidence type="ECO:0000313" key="12">
    <source>
        <dbReference type="Proteomes" id="UP000036834"/>
    </source>
</evidence>
<evidence type="ECO:0000313" key="11">
    <source>
        <dbReference type="EMBL" id="KNB69759.1"/>
    </source>
</evidence>
<dbReference type="GO" id="GO:0003677">
    <property type="term" value="F:DNA binding"/>
    <property type="evidence" value="ECO:0007669"/>
    <property type="project" value="UniProtKB-KW"/>
</dbReference>
<dbReference type="SUPFAM" id="SSF53383">
    <property type="entry name" value="PLP-dependent transferases"/>
    <property type="match status" value="1"/>
</dbReference>
<dbReference type="Gene3D" id="1.10.10.10">
    <property type="entry name" value="Winged helix-like DNA-binding domain superfamily/Winged helix DNA-binding domain"/>
    <property type="match status" value="1"/>
</dbReference>
<evidence type="ECO:0000256" key="5">
    <source>
        <dbReference type="ARBA" id="ARBA00022898"/>
    </source>
</evidence>
<reference evidence="11" key="2">
    <citation type="submission" date="2015-07" db="EMBL/GenBank/DDBJ databases">
        <title>MeaNS - Measles Nucleotide Surveillance Program.</title>
        <authorList>
            <person name="Tran T."/>
            <person name="Druce J."/>
        </authorList>
    </citation>
    <scope>NUCLEOTIDE SEQUENCE</scope>
    <source>
        <strain evidence="11">DSM 9887</strain>
    </source>
</reference>
<sequence>MLTMDWKPDKSSDIAVYLQIVSYIRQKIASGDWPVKSQLPTQRALAQAFEVNRSTVVTALEELKAEGLIESTMGSGTIVSNNTWSLLTTNPPPDWMGYVQAGMQLPNIPTIQLINRYEPDPSYIRLGTGELSPMLIPTGGMEEVMSGLRGKMTTLGYSEPKGLLALRQAISAYLRTRGIEVSPGSILVVSGALQAMQLISLGILHRGSTILLEQQSYLYSLPLFQSSGMRLVGVGMDQDGIQSEALARQKKLHNGALLYTIPAYHNPTGILMSQQRREQVMAVCERDRLPILEDDVYGELWLDEPGPLPLKTRDQNGLVLYLGSLSKTLSPGLRIGWLVGPEPVIERLADVKMQIDYGSSVLSQWVAAEWLSGGRYAQHLTNTRMALRERRGRMCKALDQWFHDIADWSVPQGGFYVWLRLRQAVSMRTLFSKAIAEGILLNPGYIYDQTDSHHLRLSYAYADEEDMERALHTLSRLIHEM</sequence>
<dbReference type="GO" id="GO:0003700">
    <property type="term" value="F:DNA-binding transcription factor activity"/>
    <property type="evidence" value="ECO:0007669"/>
    <property type="project" value="InterPro"/>
</dbReference>
<name>A0A0K9YM38_9BACL</name>
<dbReference type="FunFam" id="1.10.10.10:FF:000079">
    <property type="entry name" value="GntR family transcriptional regulator"/>
    <property type="match status" value="1"/>
</dbReference>
<comment type="caution">
    <text evidence="11">The sequence shown here is derived from an EMBL/GenBank/DDBJ whole genome shotgun (WGS) entry which is preliminary data.</text>
</comment>
<dbReference type="PANTHER" id="PTHR46577:SF2">
    <property type="entry name" value="TRANSCRIPTIONAL REGULATORY PROTEIN"/>
    <property type="match status" value="1"/>
</dbReference>
<evidence type="ECO:0000256" key="3">
    <source>
        <dbReference type="ARBA" id="ARBA00022576"/>
    </source>
</evidence>
<comment type="similarity">
    <text evidence="2">In the C-terminal section; belongs to the class-I pyridoxal-phosphate-dependent aminotransferase family.</text>
</comment>
<dbReference type="Gene3D" id="3.40.640.10">
    <property type="entry name" value="Type I PLP-dependent aspartate aminotransferase-like (Major domain)"/>
    <property type="match status" value="1"/>
</dbReference>
<evidence type="ECO:0000256" key="4">
    <source>
        <dbReference type="ARBA" id="ARBA00022679"/>
    </source>
</evidence>
<keyword evidence="3" id="KW-0032">Aminotransferase</keyword>
<comment type="cofactor">
    <cofactor evidence="1">
        <name>pyridoxal 5'-phosphate</name>
        <dbReference type="ChEBI" id="CHEBI:597326"/>
    </cofactor>
</comment>
<evidence type="ECO:0000256" key="7">
    <source>
        <dbReference type="ARBA" id="ARBA00023125"/>
    </source>
</evidence>
<organism evidence="11 12">
    <name type="scientific">Brevibacillus reuszeri</name>
    <dbReference type="NCBI Taxonomy" id="54915"/>
    <lineage>
        <taxon>Bacteria</taxon>
        <taxon>Bacillati</taxon>
        <taxon>Bacillota</taxon>
        <taxon>Bacilli</taxon>
        <taxon>Bacillales</taxon>
        <taxon>Paenibacillaceae</taxon>
        <taxon>Brevibacillus</taxon>
    </lineage>
</organism>
<dbReference type="CDD" id="cd07377">
    <property type="entry name" value="WHTH_GntR"/>
    <property type="match status" value="1"/>
</dbReference>
<dbReference type="OrthoDB" id="9802601at2"/>
<accession>A0A0K9YM38</accession>
<dbReference type="SMART" id="SM00345">
    <property type="entry name" value="HTH_GNTR"/>
    <property type="match status" value="1"/>
</dbReference>
<dbReference type="InterPro" id="IPR036390">
    <property type="entry name" value="WH_DNA-bd_sf"/>
</dbReference>
<keyword evidence="6" id="KW-0805">Transcription regulation</keyword>
<dbReference type="PRINTS" id="PR00035">
    <property type="entry name" value="HTHGNTR"/>
</dbReference>
<dbReference type="Proteomes" id="UP000319578">
    <property type="component" value="Unassembled WGS sequence"/>
</dbReference>
<feature type="domain" description="HTH gntR-type" evidence="9">
    <location>
        <begin position="14"/>
        <end position="82"/>
    </location>
</feature>
<dbReference type="GO" id="GO:0008483">
    <property type="term" value="F:transaminase activity"/>
    <property type="evidence" value="ECO:0007669"/>
    <property type="project" value="UniProtKB-KW"/>
</dbReference>
<dbReference type="InterPro" id="IPR000524">
    <property type="entry name" value="Tscrpt_reg_HTH_GntR"/>
</dbReference>
<evidence type="ECO:0000259" key="9">
    <source>
        <dbReference type="PROSITE" id="PS50949"/>
    </source>
</evidence>
<proteinExistence type="inferred from homology"/>
<dbReference type="PANTHER" id="PTHR46577">
    <property type="entry name" value="HTH-TYPE TRANSCRIPTIONAL REGULATORY PROTEIN GABR"/>
    <property type="match status" value="1"/>
</dbReference>
<dbReference type="InterPro" id="IPR051446">
    <property type="entry name" value="HTH_trans_reg/aminotransferase"/>
</dbReference>
<evidence type="ECO:0000313" key="13">
    <source>
        <dbReference type="Proteomes" id="UP000319578"/>
    </source>
</evidence>
<reference evidence="12" key="1">
    <citation type="submission" date="2015-07" db="EMBL/GenBank/DDBJ databases">
        <title>Genome sequencing project for genomic taxonomy and phylogenomics of Bacillus-like bacteria.</title>
        <authorList>
            <person name="Liu B."/>
            <person name="Wang J."/>
            <person name="Zhu Y."/>
            <person name="Liu G."/>
            <person name="Chen Q."/>
            <person name="Chen Z."/>
            <person name="Lan J."/>
            <person name="Che J."/>
            <person name="Ge C."/>
            <person name="Shi H."/>
            <person name="Pan Z."/>
            <person name="Liu X."/>
        </authorList>
    </citation>
    <scope>NUCLEOTIDE SEQUENCE [LARGE SCALE GENOMIC DNA]</scope>
    <source>
        <strain evidence="12">DSM 9887</strain>
    </source>
</reference>
<dbReference type="Pfam" id="PF00155">
    <property type="entry name" value="Aminotran_1_2"/>
    <property type="match status" value="1"/>
</dbReference>
<keyword evidence="4" id="KW-0808">Transferase</keyword>
<dbReference type="SUPFAM" id="SSF46785">
    <property type="entry name" value="Winged helix' DNA-binding domain"/>
    <property type="match status" value="1"/>
</dbReference>
<evidence type="ECO:0000256" key="6">
    <source>
        <dbReference type="ARBA" id="ARBA00023015"/>
    </source>
</evidence>
<evidence type="ECO:0000256" key="1">
    <source>
        <dbReference type="ARBA" id="ARBA00001933"/>
    </source>
</evidence>